<dbReference type="AlphaFoldDB" id="A0A3D8SIE8"/>
<sequence length="288" mass="32281">MTTATMNFSIPCEVLGKDPSVFLQPGVGQAWPQEAREVTLHDLKPELENPEKAQSPMEQLASRGFAVVKNKSEAMGPLAQQKEWNEAFLQEVKKLIKAQLGAREVVIWNSVTRSSEPKVNTPYDKKPFAQDEPIEGLQFPDLVRPTASGAHVDQDALGSRRICKLALGEDVFEKYSRVQQINVWVPLKGPVTAFPLAVCDGSTFTKERTGYAYGMFASRINVFYGEEQKWYYVKRQEPDEYLLLKIYDSNTLPGHAEYTPHTGVDDLHGADGPETARESIEVRLVACY</sequence>
<evidence type="ECO:0000313" key="3">
    <source>
        <dbReference type="Proteomes" id="UP000256328"/>
    </source>
</evidence>
<gene>
    <name evidence="2" type="ORF">BP5796_04279</name>
</gene>
<keyword evidence="3" id="KW-1185">Reference proteome</keyword>
<dbReference type="Proteomes" id="UP000256328">
    <property type="component" value="Unassembled WGS sequence"/>
</dbReference>
<dbReference type="OrthoDB" id="412788at2759"/>
<comment type="caution">
    <text evidence="2">The sequence shown here is derived from an EMBL/GenBank/DDBJ whole genome shotgun (WGS) entry which is preliminary data.</text>
</comment>
<dbReference type="EMBL" id="PDLN01000005">
    <property type="protein sequence ID" value="RDW85954.1"/>
    <property type="molecule type" value="Genomic_DNA"/>
</dbReference>
<organism evidence="2 3">
    <name type="scientific">Coleophoma crateriformis</name>
    <dbReference type="NCBI Taxonomy" id="565419"/>
    <lineage>
        <taxon>Eukaryota</taxon>
        <taxon>Fungi</taxon>
        <taxon>Dikarya</taxon>
        <taxon>Ascomycota</taxon>
        <taxon>Pezizomycotina</taxon>
        <taxon>Leotiomycetes</taxon>
        <taxon>Helotiales</taxon>
        <taxon>Dermateaceae</taxon>
        <taxon>Coleophoma</taxon>
    </lineage>
</organism>
<dbReference type="PANTHER" id="PTHR34598">
    <property type="entry name" value="BLL6449 PROTEIN"/>
    <property type="match status" value="1"/>
</dbReference>
<dbReference type="InterPro" id="IPR044053">
    <property type="entry name" value="AsaB-like"/>
</dbReference>
<dbReference type="GO" id="GO:0016491">
    <property type="term" value="F:oxidoreductase activity"/>
    <property type="evidence" value="ECO:0007669"/>
    <property type="project" value="InterPro"/>
</dbReference>
<accession>A0A3D8SIE8</accession>
<reference evidence="2 3" key="1">
    <citation type="journal article" date="2018" name="IMA Fungus">
        <title>IMA Genome-F 9: Draft genome sequence of Annulohypoxylon stygium, Aspergillus mulundensis, Berkeleyomyces basicola (syn. Thielaviopsis basicola), Ceratocystis smalleyi, two Cercospora beticola strains, Coleophoma cylindrospora, Fusarium fracticaudum, Phialophora cf. hyalina, and Morchella septimelata.</title>
        <authorList>
            <person name="Wingfield B.D."/>
            <person name="Bills G.F."/>
            <person name="Dong Y."/>
            <person name="Huang W."/>
            <person name="Nel W.J."/>
            <person name="Swalarsk-Parry B.S."/>
            <person name="Vaghefi N."/>
            <person name="Wilken P.M."/>
            <person name="An Z."/>
            <person name="de Beer Z.W."/>
            <person name="De Vos L."/>
            <person name="Chen L."/>
            <person name="Duong T.A."/>
            <person name="Gao Y."/>
            <person name="Hammerbacher A."/>
            <person name="Kikkert J.R."/>
            <person name="Li Y."/>
            <person name="Li H."/>
            <person name="Li K."/>
            <person name="Li Q."/>
            <person name="Liu X."/>
            <person name="Ma X."/>
            <person name="Naidoo K."/>
            <person name="Pethybridge S.J."/>
            <person name="Sun J."/>
            <person name="Steenkamp E.T."/>
            <person name="van der Nest M.A."/>
            <person name="van Wyk S."/>
            <person name="Wingfield M.J."/>
            <person name="Xiong C."/>
            <person name="Yue Q."/>
            <person name="Zhang X."/>
        </authorList>
    </citation>
    <scope>NUCLEOTIDE SEQUENCE [LARGE SCALE GENOMIC DNA]</scope>
    <source>
        <strain evidence="2 3">BP5796</strain>
    </source>
</reference>
<dbReference type="NCBIfam" id="NF041278">
    <property type="entry name" value="CmcJ_NvfI_EfuI"/>
    <property type="match status" value="1"/>
</dbReference>
<evidence type="ECO:0000256" key="1">
    <source>
        <dbReference type="ARBA" id="ARBA00023604"/>
    </source>
</evidence>
<evidence type="ECO:0000313" key="2">
    <source>
        <dbReference type="EMBL" id="RDW85954.1"/>
    </source>
</evidence>
<protein>
    <submittedName>
        <fullName evidence="2">Uncharacterized protein</fullName>
    </submittedName>
</protein>
<dbReference type="PANTHER" id="PTHR34598:SF3">
    <property type="entry name" value="OXIDOREDUCTASE AN1597"/>
    <property type="match status" value="1"/>
</dbReference>
<name>A0A3D8SIE8_9HELO</name>
<proteinExistence type="inferred from homology"/>
<comment type="similarity">
    <text evidence="1">Belongs to the asaB hydroxylase/desaturase family.</text>
</comment>